<evidence type="ECO:0000259" key="1">
    <source>
        <dbReference type="Pfam" id="PF03551"/>
    </source>
</evidence>
<dbReference type="PANTHER" id="PTHR33169">
    <property type="entry name" value="PADR-FAMILY TRANSCRIPTIONAL REGULATOR"/>
    <property type="match status" value="1"/>
</dbReference>
<dbReference type="SUPFAM" id="SSF46785">
    <property type="entry name" value="Winged helix' DNA-binding domain"/>
    <property type="match status" value="1"/>
</dbReference>
<dbReference type="OrthoDB" id="122286at2"/>
<dbReference type="Proteomes" id="UP000327000">
    <property type="component" value="Unassembled WGS sequence"/>
</dbReference>
<dbReference type="Pfam" id="PF03551">
    <property type="entry name" value="PadR"/>
    <property type="match status" value="1"/>
</dbReference>
<dbReference type="Gene3D" id="1.10.10.10">
    <property type="entry name" value="Winged helix-like DNA-binding domain superfamily/Winged helix DNA-binding domain"/>
    <property type="match status" value="1"/>
</dbReference>
<dbReference type="EMBL" id="VOKX01000099">
    <property type="protein sequence ID" value="KAB7836641.1"/>
    <property type="molecule type" value="Genomic_DNA"/>
</dbReference>
<reference evidence="2 3" key="1">
    <citation type="journal article" date="2019" name="Microb. Cell Fact.">
        <title>Exploring novel herbicidin analogues by transcriptional regulator overexpression and MS/MS molecular networking.</title>
        <authorList>
            <person name="Shi Y."/>
            <person name="Gu R."/>
            <person name="Li Y."/>
            <person name="Wang X."/>
            <person name="Ren W."/>
            <person name="Li X."/>
            <person name="Wang L."/>
            <person name="Xie Y."/>
            <person name="Hong B."/>
        </authorList>
    </citation>
    <scope>NUCLEOTIDE SEQUENCE [LARGE SCALE GENOMIC DNA]</scope>
    <source>
        <strain evidence="2 3">US-43</strain>
    </source>
</reference>
<dbReference type="InterPro" id="IPR036388">
    <property type="entry name" value="WH-like_DNA-bd_sf"/>
</dbReference>
<protein>
    <submittedName>
        <fullName evidence="2">PadR family transcriptional regulator</fullName>
    </submittedName>
</protein>
<dbReference type="AlphaFoldDB" id="A0A5N5W2L9"/>
<gene>
    <name evidence="2" type="ORF">FRZ00_24850</name>
</gene>
<dbReference type="InterPro" id="IPR005149">
    <property type="entry name" value="Tscrpt_reg_PadR_N"/>
</dbReference>
<comment type="caution">
    <text evidence="2">The sequence shown here is derived from an EMBL/GenBank/DDBJ whole genome shotgun (WGS) entry which is preliminary data.</text>
</comment>
<dbReference type="PANTHER" id="PTHR33169:SF14">
    <property type="entry name" value="TRANSCRIPTIONAL REGULATOR RV3488"/>
    <property type="match status" value="1"/>
</dbReference>
<name>A0A5N5W2L9_STRMB</name>
<feature type="domain" description="Transcription regulator PadR N-terminal" evidence="1">
    <location>
        <begin position="22"/>
        <end position="80"/>
    </location>
</feature>
<organism evidence="2 3">
    <name type="scientific">Streptomyces mobaraensis</name>
    <name type="common">Streptoverticillium mobaraense</name>
    <dbReference type="NCBI Taxonomy" id="35621"/>
    <lineage>
        <taxon>Bacteria</taxon>
        <taxon>Bacillati</taxon>
        <taxon>Actinomycetota</taxon>
        <taxon>Actinomycetes</taxon>
        <taxon>Kitasatosporales</taxon>
        <taxon>Streptomycetaceae</taxon>
        <taxon>Streptomyces</taxon>
    </lineage>
</organism>
<dbReference type="InterPro" id="IPR052509">
    <property type="entry name" value="Metal_resp_DNA-bind_regulator"/>
</dbReference>
<evidence type="ECO:0000313" key="3">
    <source>
        <dbReference type="Proteomes" id="UP000327000"/>
    </source>
</evidence>
<evidence type="ECO:0000313" key="2">
    <source>
        <dbReference type="EMBL" id="KAB7836641.1"/>
    </source>
</evidence>
<proteinExistence type="predicted"/>
<dbReference type="InterPro" id="IPR036390">
    <property type="entry name" value="WH_DNA-bd_sf"/>
</dbReference>
<sequence length="103" mass="11171">MKTSLSLLRVLAALLEKPDDLAYGYDLMKATGLRSGSLYPILARLTAEGWVTRETEESRPSEGPARRYYRLTAHGAAEARRELASAATGLTFGHRPHLGVSGA</sequence>
<accession>A0A5N5W2L9</accession>
<dbReference type="RefSeq" id="WP_152265025.1">
    <property type="nucleotide sequence ID" value="NZ_VOKX01000099.1"/>
</dbReference>
<keyword evidence="3" id="KW-1185">Reference proteome</keyword>